<dbReference type="EnsemblMetazoa" id="XM_050641875.1">
    <property type="protein sequence ID" value="XP_050497832.1"/>
    <property type="gene ID" value="LOC114334182"/>
</dbReference>
<dbReference type="Proteomes" id="UP001652700">
    <property type="component" value="Unplaced"/>
</dbReference>
<protein>
    <recommendedName>
        <fullName evidence="3">C-type lectin domain-containing protein</fullName>
    </recommendedName>
</protein>
<evidence type="ECO:0008006" key="3">
    <source>
        <dbReference type="Google" id="ProtNLM"/>
    </source>
</evidence>
<sequence>MSTNAHHCVCSTCAVVLQKSITTSVDFTLSSSIDEALDGEFSNFQDCGPHVFNSRLNNESLSLNWTFQHNKEYKKSNVTFQLEYSPNRDPFVYRLIYVLPITQECQLQLIRDEADVSHRDLPHTPAECRVWFPSQKINGHGLVIELTRLNVPCSRGFVHFSGMNMTQHPHIENTLVNLKSHKQTHLCGKLEELPEVDRHVYFPAPSPLSSSSWAHTRPAMHLQGQPVFYISYHLVDYCYNITFLTRNGSFELNPKGDLLCTFKIHLPYGNRVALKLWIGDNEATGSPETAVNFQDFRNGQEKCDGLLIQLQDGTSSWAHCTKSGDGQKQIEIVSRENRVMLKVRIRASSTKSNTFALKMSYRAEPVESVVGLCDFGWVVLRQFCIGAMEGLKLPWAQAEMECARKGGHLVSVRSDRDQHIIDNLLVNTINRF</sequence>
<organism evidence="1 2">
    <name type="scientific">Diabrotica virgifera virgifera</name>
    <name type="common">western corn rootworm</name>
    <dbReference type="NCBI Taxonomy" id="50390"/>
    <lineage>
        <taxon>Eukaryota</taxon>
        <taxon>Metazoa</taxon>
        <taxon>Ecdysozoa</taxon>
        <taxon>Arthropoda</taxon>
        <taxon>Hexapoda</taxon>
        <taxon>Insecta</taxon>
        <taxon>Pterygota</taxon>
        <taxon>Neoptera</taxon>
        <taxon>Endopterygota</taxon>
        <taxon>Coleoptera</taxon>
        <taxon>Polyphaga</taxon>
        <taxon>Cucujiformia</taxon>
        <taxon>Chrysomeloidea</taxon>
        <taxon>Chrysomelidae</taxon>
        <taxon>Galerucinae</taxon>
        <taxon>Diabroticina</taxon>
        <taxon>Diabroticites</taxon>
        <taxon>Diabrotica</taxon>
    </lineage>
</organism>
<reference evidence="1" key="1">
    <citation type="submission" date="2025-05" db="UniProtKB">
        <authorList>
            <consortium name="EnsemblMetazoa"/>
        </authorList>
    </citation>
    <scope>IDENTIFICATION</scope>
</reference>
<dbReference type="SUPFAM" id="SSF56436">
    <property type="entry name" value="C-type lectin-like"/>
    <property type="match status" value="1"/>
</dbReference>
<dbReference type="CDD" id="cd00037">
    <property type="entry name" value="CLECT"/>
    <property type="match status" value="1"/>
</dbReference>
<dbReference type="Gene3D" id="3.10.100.10">
    <property type="entry name" value="Mannose-Binding Protein A, subunit A"/>
    <property type="match status" value="1"/>
</dbReference>
<dbReference type="GeneID" id="114334182"/>
<proteinExistence type="predicted"/>
<name>A0ABM5JIR7_DIAVI</name>
<evidence type="ECO:0000313" key="1">
    <source>
        <dbReference type="EnsemblMetazoa" id="XP_050497832.1"/>
    </source>
</evidence>
<evidence type="ECO:0000313" key="2">
    <source>
        <dbReference type="Proteomes" id="UP001652700"/>
    </source>
</evidence>
<accession>A0ABM5JIR7</accession>
<dbReference type="RefSeq" id="XP_050497832.1">
    <property type="nucleotide sequence ID" value="XM_050641875.1"/>
</dbReference>
<dbReference type="InterPro" id="IPR016186">
    <property type="entry name" value="C-type_lectin-like/link_sf"/>
</dbReference>
<keyword evidence="2" id="KW-1185">Reference proteome</keyword>
<dbReference type="RefSeq" id="XP_050497833.1">
    <property type="nucleotide sequence ID" value="XM_050641876.1"/>
</dbReference>
<dbReference type="EnsemblMetazoa" id="XM_050641876.1">
    <property type="protein sequence ID" value="XP_050497833.1"/>
    <property type="gene ID" value="LOC114334182"/>
</dbReference>
<dbReference type="InterPro" id="IPR016187">
    <property type="entry name" value="CTDL_fold"/>
</dbReference>